<evidence type="ECO:0000313" key="2">
    <source>
        <dbReference type="EMBL" id="CAF4119331.1"/>
    </source>
</evidence>
<evidence type="ECO:0000313" key="3">
    <source>
        <dbReference type="Proteomes" id="UP000663823"/>
    </source>
</evidence>
<name>A0A819W537_9BILA</name>
<dbReference type="EMBL" id="CAJOAX010012811">
    <property type="protein sequence ID" value="CAF4119331.1"/>
    <property type="molecule type" value="Genomic_DNA"/>
</dbReference>
<feature type="region of interest" description="Disordered" evidence="1">
    <location>
        <begin position="24"/>
        <end position="82"/>
    </location>
</feature>
<protein>
    <submittedName>
        <fullName evidence="2">Uncharacterized protein</fullName>
    </submittedName>
</protein>
<reference evidence="2" key="1">
    <citation type="submission" date="2021-02" db="EMBL/GenBank/DDBJ databases">
        <authorList>
            <person name="Nowell W R."/>
        </authorList>
    </citation>
    <scope>NUCLEOTIDE SEQUENCE</scope>
</reference>
<evidence type="ECO:0000256" key="1">
    <source>
        <dbReference type="SAM" id="MobiDB-lite"/>
    </source>
</evidence>
<sequence length="99" mass="10699">MDVGIKMASSLAVHSGIAPLADTTRKFSSSSHTQHKVLKDAINSEASTATTKGEKRKLPSSPKQQKLSSRLAAKRSRQNVSSFPGLCQITTERFVTNNN</sequence>
<comment type="caution">
    <text evidence="2">The sequence shown here is derived from an EMBL/GenBank/DDBJ whole genome shotgun (WGS) entry which is preliminary data.</text>
</comment>
<gene>
    <name evidence="2" type="ORF">OTI717_LOCUS34822</name>
</gene>
<organism evidence="2 3">
    <name type="scientific">Rotaria sordida</name>
    <dbReference type="NCBI Taxonomy" id="392033"/>
    <lineage>
        <taxon>Eukaryota</taxon>
        <taxon>Metazoa</taxon>
        <taxon>Spiralia</taxon>
        <taxon>Gnathifera</taxon>
        <taxon>Rotifera</taxon>
        <taxon>Eurotatoria</taxon>
        <taxon>Bdelloidea</taxon>
        <taxon>Philodinida</taxon>
        <taxon>Philodinidae</taxon>
        <taxon>Rotaria</taxon>
    </lineage>
</organism>
<dbReference type="Proteomes" id="UP000663823">
    <property type="component" value="Unassembled WGS sequence"/>
</dbReference>
<accession>A0A819W537</accession>
<dbReference type="AlphaFoldDB" id="A0A819W537"/>
<proteinExistence type="predicted"/>